<keyword evidence="2" id="KW-1185">Reference proteome</keyword>
<dbReference type="Proteomes" id="UP001224433">
    <property type="component" value="Chromosome"/>
</dbReference>
<sequence>MSLNPQHIVDRLFEQIEAEHFDFTITVTDSMAPERWLQLRGNSINVPYPHHGPPEEVLPAFDMFGSVPWNVDSWEADRHVTVDWGPPDTGTGLVGGRIDLAPVLARMLENYLGLPIDSERWTVVEQ</sequence>
<proteinExistence type="predicted"/>
<dbReference type="EMBL" id="CP120983">
    <property type="protein sequence ID" value="WLQ68627.1"/>
    <property type="molecule type" value="Genomic_DNA"/>
</dbReference>
<name>A0ABY9JLM1_9ACTN</name>
<organism evidence="1 2">
    <name type="scientific">Streptomyces glycanivorans</name>
    <dbReference type="NCBI Taxonomy" id="3033808"/>
    <lineage>
        <taxon>Bacteria</taxon>
        <taxon>Bacillati</taxon>
        <taxon>Actinomycetota</taxon>
        <taxon>Actinomycetes</taxon>
        <taxon>Kitasatosporales</taxon>
        <taxon>Streptomycetaceae</taxon>
        <taxon>Streptomyces</taxon>
    </lineage>
</organism>
<evidence type="ECO:0000313" key="1">
    <source>
        <dbReference type="EMBL" id="WLQ68627.1"/>
    </source>
</evidence>
<evidence type="ECO:0000313" key="2">
    <source>
        <dbReference type="Proteomes" id="UP001224433"/>
    </source>
</evidence>
<gene>
    <name evidence="1" type="ORF">P8A20_36015</name>
</gene>
<protein>
    <submittedName>
        <fullName evidence="1">Uncharacterized protein</fullName>
    </submittedName>
</protein>
<accession>A0ABY9JLM1</accession>
<dbReference type="RefSeq" id="WP_147960681.1">
    <property type="nucleotide sequence ID" value="NZ_CP120983.1"/>
</dbReference>
<reference evidence="1 2" key="1">
    <citation type="submission" date="2023-03" db="EMBL/GenBank/DDBJ databases">
        <title>Isolation and description of six Streptomyces strains from soil environments, able to metabolize different microbial glucans.</title>
        <authorList>
            <person name="Widen T."/>
            <person name="Larsbrink J."/>
        </authorList>
    </citation>
    <scope>NUCLEOTIDE SEQUENCE [LARGE SCALE GENOMIC DNA]</scope>
    <source>
        <strain evidence="1 2">Alt3</strain>
    </source>
</reference>